<dbReference type="SUPFAM" id="SSF50346">
    <property type="entry name" value="PRC-barrel domain"/>
    <property type="match status" value="1"/>
</dbReference>
<dbReference type="EMBL" id="CP101717">
    <property type="protein sequence ID" value="WLD56815.1"/>
    <property type="molecule type" value="Genomic_DNA"/>
</dbReference>
<dbReference type="AlphaFoldDB" id="A0AB38YC02"/>
<evidence type="ECO:0000256" key="1">
    <source>
        <dbReference type="SAM" id="MobiDB-lite"/>
    </source>
</evidence>
<protein>
    <submittedName>
        <fullName evidence="4">PRC-barrel domain-containing protein</fullName>
    </submittedName>
</protein>
<organism evidence="4">
    <name type="scientific">Salinispirillum sp. LH 10-3-1</name>
    <dbReference type="NCBI Taxonomy" id="2952525"/>
    <lineage>
        <taxon>Bacteria</taxon>
        <taxon>Pseudomonadati</taxon>
        <taxon>Pseudomonadota</taxon>
        <taxon>Gammaproteobacteria</taxon>
        <taxon>Oceanospirillales</taxon>
        <taxon>Saccharospirillaceae</taxon>
        <taxon>Salinispirillum</taxon>
    </lineage>
</organism>
<feature type="domain" description="PRC-barrel" evidence="3">
    <location>
        <begin position="74"/>
        <end position="134"/>
    </location>
</feature>
<name>A0AB38YC02_9GAMM</name>
<dbReference type="InterPro" id="IPR011033">
    <property type="entry name" value="PRC_barrel-like_sf"/>
</dbReference>
<reference evidence="4" key="1">
    <citation type="submission" date="2022-07" db="EMBL/GenBank/DDBJ databases">
        <title>Complete genome sequence of Salinispirillum sp. LH10-3-1 capable of multiple carbohydrate inversion isolated from a soda lake.</title>
        <authorList>
            <person name="Liu J."/>
            <person name="Zhai Y."/>
            <person name="Zhang H."/>
            <person name="Yang H."/>
            <person name="Qu J."/>
            <person name="Li J."/>
        </authorList>
    </citation>
    <scope>NUCLEOTIDE SEQUENCE</scope>
    <source>
        <strain evidence="4">LH 10-3-1</strain>
    </source>
</reference>
<sequence>MNTMKKFTTFTACAAIVPVLTLGSAAFAQTQTGTGMQGKEQSTSTTGQGTMGQRGSTHNGSENGFFSNSPVGALYADDIIGKTIKHRASDEDVGSIDDLVIGDDGSIIGVLVTTGGFLGMGGQEVNLSWDELHHTMEDGEYEFYTDITEDALRNAPKYGRK</sequence>
<accession>A0AB38YC02</accession>
<dbReference type="Pfam" id="PF05239">
    <property type="entry name" value="PRC"/>
    <property type="match status" value="1"/>
</dbReference>
<evidence type="ECO:0000313" key="4">
    <source>
        <dbReference type="EMBL" id="WLD56815.1"/>
    </source>
</evidence>
<feature type="chain" id="PRO_5044261992" evidence="2">
    <location>
        <begin position="29"/>
        <end position="161"/>
    </location>
</feature>
<feature type="region of interest" description="Disordered" evidence="1">
    <location>
        <begin position="32"/>
        <end position="63"/>
    </location>
</feature>
<dbReference type="PANTHER" id="PTHR36505:SF1">
    <property type="entry name" value="BLR1072 PROTEIN"/>
    <property type="match status" value="1"/>
</dbReference>
<dbReference type="Gene3D" id="2.30.30.240">
    <property type="entry name" value="PRC-barrel domain"/>
    <property type="match status" value="1"/>
</dbReference>
<feature type="compositionally biased region" description="Low complexity" evidence="1">
    <location>
        <begin position="37"/>
        <end position="57"/>
    </location>
</feature>
<dbReference type="InterPro" id="IPR027275">
    <property type="entry name" value="PRC-brl_dom"/>
</dbReference>
<feature type="signal peptide" evidence="2">
    <location>
        <begin position="1"/>
        <end position="28"/>
    </location>
</feature>
<dbReference type="PANTHER" id="PTHR36505">
    <property type="entry name" value="BLR1072 PROTEIN"/>
    <property type="match status" value="1"/>
</dbReference>
<dbReference type="RefSeq" id="WP_304994099.1">
    <property type="nucleotide sequence ID" value="NZ_CP101717.1"/>
</dbReference>
<gene>
    <name evidence="4" type="ORF">NFC81_08730</name>
</gene>
<keyword evidence="2" id="KW-0732">Signal</keyword>
<evidence type="ECO:0000256" key="2">
    <source>
        <dbReference type="SAM" id="SignalP"/>
    </source>
</evidence>
<evidence type="ECO:0000259" key="3">
    <source>
        <dbReference type="Pfam" id="PF05239"/>
    </source>
</evidence>
<proteinExistence type="predicted"/>